<dbReference type="PANTHER" id="PTHR30146:SF109">
    <property type="entry name" value="HTH-TYPE TRANSCRIPTIONAL REGULATOR GALS"/>
    <property type="match status" value="1"/>
</dbReference>
<dbReference type="CDD" id="cd01574">
    <property type="entry name" value="PBP1_LacI"/>
    <property type="match status" value="1"/>
</dbReference>
<name>A0A1H7AAY6_9MICO</name>
<dbReference type="Gene3D" id="3.40.50.2300">
    <property type="match status" value="2"/>
</dbReference>
<feature type="domain" description="HTH lacI-type" evidence="5">
    <location>
        <begin position="16"/>
        <end position="70"/>
    </location>
</feature>
<dbReference type="EMBL" id="FNZI01000006">
    <property type="protein sequence ID" value="SEJ62751.1"/>
    <property type="molecule type" value="Genomic_DNA"/>
</dbReference>
<evidence type="ECO:0000256" key="1">
    <source>
        <dbReference type="ARBA" id="ARBA00023015"/>
    </source>
</evidence>
<keyword evidence="2" id="KW-0238">DNA-binding</keyword>
<dbReference type="SMART" id="SM00354">
    <property type="entry name" value="HTH_LACI"/>
    <property type="match status" value="1"/>
</dbReference>
<evidence type="ECO:0000256" key="2">
    <source>
        <dbReference type="ARBA" id="ARBA00023125"/>
    </source>
</evidence>
<evidence type="ECO:0000313" key="7">
    <source>
        <dbReference type="Proteomes" id="UP000183315"/>
    </source>
</evidence>
<evidence type="ECO:0000256" key="4">
    <source>
        <dbReference type="SAM" id="MobiDB-lite"/>
    </source>
</evidence>
<evidence type="ECO:0000259" key="5">
    <source>
        <dbReference type="PROSITE" id="PS50932"/>
    </source>
</evidence>
<dbReference type="RefSeq" id="WP_042215798.1">
    <property type="nucleotide sequence ID" value="NZ_BBLU01000014.1"/>
</dbReference>
<evidence type="ECO:0000256" key="3">
    <source>
        <dbReference type="ARBA" id="ARBA00023163"/>
    </source>
</evidence>
<dbReference type="Gene3D" id="1.10.260.40">
    <property type="entry name" value="lambda repressor-like DNA-binding domains"/>
    <property type="match status" value="1"/>
</dbReference>
<sequence length="340" mass="36786">MTPERPAPLAKQGRGPSMHDVAARAGVSHQTVSRVLNDFPGIRPETRERVQQAIRELGYRRNMAARALATGRSEVIGVIMPEVPHFGPTSTLYAIEHAAKQVGFKPLITTASWDPESMGQALDFLLGRAVDALVVMAQHPDVLAAVDAITDVPVLFVLTGNSHAERSVAVDQERGTRLALEHLYGLGHRRFQHITGIAGLTEAQLRRDTFVAFLDEHGLERYPILEGDWSADAGYRAGLEVDDDVTALFVANDPMAIGAIHALEERGKRVPEDVSVVGFDDVPEAGYTHPGLTTVHQDFTEVGLRAVSLIFAAINGKEPGVVEPVEPWLVERASTGPAPS</sequence>
<keyword evidence="7" id="KW-1185">Reference proteome</keyword>
<dbReference type="InterPro" id="IPR000843">
    <property type="entry name" value="HTH_LacI"/>
</dbReference>
<evidence type="ECO:0000313" key="6">
    <source>
        <dbReference type="EMBL" id="SEJ62751.1"/>
    </source>
</evidence>
<dbReference type="SUPFAM" id="SSF47413">
    <property type="entry name" value="lambda repressor-like DNA-binding domains"/>
    <property type="match status" value="1"/>
</dbReference>
<dbReference type="Pfam" id="PF00356">
    <property type="entry name" value="LacI"/>
    <property type="match status" value="1"/>
</dbReference>
<protein>
    <submittedName>
        <fullName evidence="6">Transcriptional regulator, LacI family</fullName>
    </submittedName>
</protein>
<dbReference type="SUPFAM" id="SSF53822">
    <property type="entry name" value="Periplasmic binding protein-like I"/>
    <property type="match status" value="1"/>
</dbReference>
<reference evidence="7" key="1">
    <citation type="submission" date="2016-10" db="EMBL/GenBank/DDBJ databases">
        <authorList>
            <person name="Varghese N."/>
        </authorList>
    </citation>
    <scope>NUCLEOTIDE SEQUENCE [LARGE SCALE GENOMIC DNA]</scope>
    <source>
        <strain evidence="7">DSM 24868</strain>
    </source>
</reference>
<proteinExistence type="predicted"/>
<dbReference type="InterPro" id="IPR046335">
    <property type="entry name" value="LacI/GalR-like_sensor"/>
</dbReference>
<dbReference type="InterPro" id="IPR028082">
    <property type="entry name" value="Peripla_BP_I"/>
</dbReference>
<dbReference type="CDD" id="cd01392">
    <property type="entry name" value="HTH_LacI"/>
    <property type="match status" value="1"/>
</dbReference>
<dbReference type="STRING" id="1043493.SAMN05421637_2466"/>
<keyword evidence="3" id="KW-0804">Transcription</keyword>
<dbReference type="GO" id="GO:0003700">
    <property type="term" value="F:DNA-binding transcription factor activity"/>
    <property type="evidence" value="ECO:0007669"/>
    <property type="project" value="TreeGrafter"/>
</dbReference>
<gene>
    <name evidence="6" type="ORF">SAMN05421637_2466</name>
</gene>
<dbReference type="GO" id="GO:0000976">
    <property type="term" value="F:transcription cis-regulatory region binding"/>
    <property type="evidence" value="ECO:0007669"/>
    <property type="project" value="TreeGrafter"/>
</dbReference>
<dbReference type="PROSITE" id="PS50932">
    <property type="entry name" value="HTH_LACI_2"/>
    <property type="match status" value="1"/>
</dbReference>
<dbReference type="PROSITE" id="PS00356">
    <property type="entry name" value="HTH_LACI_1"/>
    <property type="match status" value="1"/>
</dbReference>
<organism evidence="6 7">
    <name type="scientific">Demequina mangrovi</name>
    <dbReference type="NCBI Taxonomy" id="1043493"/>
    <lineage>
        <taxon>Bacteria</taxon>
        <taxon>Bacillati</taxon>
        <taxon>Actinomycetota</taxon>
        <taxon>Actinomycetes</taxon>
        <taxon>Micrococcales</taxon>
        <taxon>Demequinaceae</taxon>
        <taxon>Demequina</taxon>
    </lineage>
</organism>
<feature type="region of interest" description="Disordered" evidence="4">
    <location>
        <begin position="1"/>
        <end position="22"/>
    </location>
</feature>
<dbReference type="AlphaFoldDB" id="A0A1H7AAY6"/>
<dbReference type="PANTHER" id="PTHR30146">
    <property type="entry name" value="LACI-RELATED TRANSCRIPTIONAL REPRESSOR"/>
    <property type="match status" value="1"/>
</dbReference>
<dbReference type="eggNOG" id="COG1609">
    <property type="taxonomic scope" value="Bacteria"/>
</dbReference>
<dbReference type="Proteomes" id="UP000183315">
    <property type="component" value="Unassembled WGS sequence"/>
</dbReference>
<accession>A0A1H7AAY6</accession>
<dbReference type="InterPro" id="IPR010982">
    <property type="entry name" value="Lambda_DNA-bd_dom_sf"/>
</dbReference>
<keyword evidence="1" id="KW-0805">Transcription regulation</keyword>
<dbReference type="Pfam" id="PF13377">
    <property type="entry name" value="Peripla_BP_3"/>
    <property type="match status" value="1"/>
</dbReference>